<dbReference type="KEGG" id="cak:Caul_4132"/>
<dbReference type="EMBL" id="CP000927">
    <property type="protein sequence ID" value="ABZ73256.1"/>
    <property type="molecule type" value="Genomic_DNA"/>
</dbReference>
<dbReference type="STRING" id="366602.Caul_4132"/>
<gene>
    <name evidence="2" type="ordered locus">Caul_4132</name>
</gene>
<evidence type="ECO:0008006" key="3">
    <source>
        <dbReference type="Google" id="ProtNLM"/>
    </source>
</evidence>
<keyword evidence="1" id="KW-0472">Membrane</keyword>
<organism evidence="2">
    <name type="scientific">Caulobacter sp. (strain K31)</name>
    <dbReference type="NCBI Taxonomy" id="366602"/>
    <lineage>
        <taxon>Bacteria</taxon>
        <taxon>Pseudomonadati</taxon>
        <taxon>Pseudomonadota</taxon>
        <taxon>Alphaproteobacteria</taxon>
        <taxon>Caulobacterales</taxon>
        <taxon>Caulobacteraceae</taxon>
        <taxon>Caulobacter</taxon>
    </lineage>
</organism>
<keyword evidence="1" id="KW-1133">Transmembrane helix</keyword>
<proteinExistence type="predicted"/>
<sequence length="173" mass="19822">MTQAIPLWQAMVSLFGVIVVGLIGHMVSVAKLKTELDQKNFENSMRVLETHDAAYRTYTSAMEAYVLAPEPDYEDFMKVVSSGDVYFNQLNLICSTMISGKVDHNIRDKIWMPKIKVAFEKSLPMHYDTLRNAAKKRGFPYKGELRRRDHESIFAVAEMFSASDAWQRPHEAN</sequence>
<dbReference type="eggNOG" id="ENOG50332G7">
    <property type="taxonomic scope" value="Bacteria"/>
</dbReference>
<protein>
    <recommendedName>
        <fullName evidence="3">DUF4760 domain-containing protein</fullName>
    </recommendedName>
</protein>
<dbReference type="OrthoDB" id="8480106at2"/>
<evidence type="ECO:0000256" key="1">
    <source>
        <dbReference type="SAM" id="Phobius"/>
    </source>
</evidence>
<dbReference type="HOGENOM" id="CLU_1544853_0_0_5"/>
<evidence type="ECO:0000313" key="2">
    <source>
        <dbReference type="EMBL" id="ABZ73256.1"/>
    </source>
</evidence>
<accession>B0SXP4</accession>
<reference evidence="2" key="1">
    <citation type="submission" date="2008-01" db="EMBL/GenBank/DDBJ databases">
        <title>Complete sequence of chromosome of Caulobacter sp. K31.</title>
        <authorList>
            <consortium name="US DOE Joint Genome Institute"/>
            <person name="Copeland A."/>
            <person name="Lucas S."/>
            <person name="Lapidus A."/>
            <person name="Barry K."/>
            <person name="Glavina del Rio T."/>
            <person name="Dalin E."/>
            <person name="Tice H."/>
            <person name="Pitluck S."/>
            <person name="Bruce D."/>
            <person name="Goodwin L."/>
            <person name="Thompson L.S."/>
            <person name="Brettin T."/>
            <person name="Detter J.C."/>
            <person name="Han C."/>
            <person name="Schmutz J."/>
            <person name="Larimer F."/>
            <person name="Land M."/>
            <person name="Hauser L."/>
            <person name="Kyrpides N."/>
            <person name="Kim E."/>
            <person name="Stephens C."/>
            <person name="Richardson P."/>
        </authorList>
    </citation>
    <scope>NUCLEOTIDE SEQUENCE [LARGE SCALE GENOMIC DNA]</scope>
    <source>
        <strain evidence="2">K31</strain>
    </source>
</reference>
<keyword evidence="1" id="KW-0812">Transmembrane</keyword>
<feature type="transmembrane region" description="Helical" evidence="1">
    <location>
        <begin position="6"/>
        <end position="30"/>
    </location>
</feature>
<dbReference type="AlphaFoldDB" id="B0SXP4"/>
<name>B0SXP4_CAUSK</name>